<comment type="caution">
    <text evidence="11">The sequence shown here is derived from an EMBL/GenBank/DDBJ whole genome shotgun (WGS) entry which is preliminary data.</text>
</comment>
<reference evidence="11" key="1">
    <citation type="journal article" date="2017" name="Gigascience">
        <title>The genome draft of coconut (Cocos nucifera).</title>
        <authorList>
            <person name="Xiao Y."/>
            <person name="Xu P."/>
            <person name="Fan H."/>
            <person name="Baudouin L."/>
            <person name="Xia W."/>
            <person name="Bocs S."/>
            <person name="Xu J."/>
            <person name="Li Q."/>
            <person name="Guo A."/>
            <person name="Zhou L."/>
            <person name="Li J."/>
            <person name="Wu Y."/>
            <person name="Ma Z."/>
            <person name="Armero A."/>
            <person name="Issali A.E."/>
            <person name="Liu N."/>
            <person name="Peng M."/>
            <person name="Yang Y."/>
        </authorList>
    </citation>
    <scope>NUCLEOTIDE SEQUENCE</scope>
    <source>
        <tissue evidence="11">Spear leaf of Hainan Tall coconut</tissue>
    </source>
</reference>
<dbReference type="PROSITE" id="PS50867">
    <property type="entry name" value="PRE_SET"/>
    <property type="match status" value="1"/>
</dbReference>
<protein>
    <submittedName>
        <fullName evidence="11">Histone-lysine N-methyltransferase SUVR4</fullName>
    </submittedName>
</protein>
<dbReference type="InterPro" id="IPR007728">
    <property type="entry name" value="Pre-SET_dom"/>
</dbReference>
<keyword evidence="3" id="KW-0158">Chromosome</keyword>
<evidence type="ECO:0000256" key="8">
    <source>
        <dbReference type="SAM" id="MobiDB-lite"/>
    </source>
</evidence>
<dbReference type="InterPro" id="IPR001214">
    <property type="entry name" value="SET_dom"/>
</dbReference>
<evidence type="ECO:0000256" key="2">
    <source>
        <dbReference type="ARBA" id="ARBA00004286"/>
    </source>
</evidence>
<accession>A0A8K0IEI7</accession>
<reference evidence="11" key="2">
    <citation type="submission" date="2019-07" db="EMBL/GenBank/DDBJ databases">
        <authorList>
            <person name="Yang Y."/>
            <person name="Bocs S."/>
            <person name="Baudouin L."/>
        </authorList>
    </citation>
    <scope>NUCLEOTIDE SEQUENCE</scope>
    <source>
        <tissue evidence="11">Spear leaf of Hainan Tall coconut</tissue>
    </source>
</reference>
<feature type="region of interest" description="Disordered" evidence="8">
    <location>
        <begin position="138"/>
        <end position="189"/>
    </location>
</feature>
<dbReference type="SMART" id="SM00317">
    <property type="entry name" value="SET"/>
    <property type="match status" value="1"/>
</dbReference>
<evidence type="ECO:0000256" key="4">
    <source>
        <dbReference type="ARBA" id="ARBA00022679"/>
    </source>
</evidence>
<dbReference type="InterPro" id="IPR018848">
    <property type="entry name" value="WIYLD_domain"/>
</dbReference>
<dbReference type="FunFam" id="2.170.270.10:FF:000046">
    <property type="entry name" value="SET-domain containing protein lysine methyltransferase family protein"/>
    <property type="match status" value="1"/>
</dbReference>
<dbReference type="Pfam" id="PF05033">
    <property type="entry name" value="Pre-SET"/>
    <property type="match status" value="1"/>
</dbReference>
<dbReference type="EMBL" id="CM017878">
    <property type="protein sequence ID" value="KAG1354014.1"/>
    <property type="molecule type" value="Genomic_DNA"/>
</dbReference>
<evidence type="ECO:0000256" key="1">
    <source>
        <dbReference type="ARBA" id="ARBA00004123"/>
    </source>
</evidence>
<feature type="region of interest" description="Disordered" evidence="8">
    <location>
        <begin position="61"/>
        <end position="115"/>
    </location>
</feature>
<evidence type="ECO:0000256" key="5">
    <source>
        <dbReference type="ARBA" id="ARBA00022723"/>
    </source>
</evidence>
<feature type="compositionally biased region" description="Basic and acidic residues" evidence="8">
    <location>
        <begin position="518"/>
        <end position="527"/>
    </location>
</feature>
<evidence type="ECO:0000259" key="10">
    <source>
        <dbReference type="PROSITE" id="PS50867"/>
    </source>
</evidence>
<dbReference type="AlphaFoldDB" id="A0A8K0IEI7"/>
<feature type="compositionally biased region" description="Polar residues" evidence="8">
    <location>
        <begin position="508"/>
        <end position="517"/>
    </location>
</feature>
<dbReference type="InterPro" id="IPR025776">
    <property type="entry name" value="SUVR4/1/2"/>
</dbReference>
<evidence type="ECO:0000313" key="12">
    <source>
        <dbReference type="Proteomes" id="UP000797356"/>
    </source>
</evidence>
<dbReference type="Proteomes" id="UP000797356">
    <property type="component" value="Chromosome 7"/>
</dbReference>
<dbReference type="SUPFAM" id="SSF82199">
    <property type="entry name" value="SET domain"/>
    <property type="match status" value="1"/>
</dbReference>
<dbReference type="Pfam" id="PF00856">
    <property type="entry name" value="SET"/>
    <property type="match status" value="1"/>
</dbReference>
<keyword evidence="7" id="KW-0539">Nucleus</keyword>
<evidence type="ECO:0000313" key="11">
    <source>
        <dbReference type="EMBL" id="KAG1354014.1"/>
    </source>
</evidence>
<gene>
    <name evidence="11" type="ORF">COCNU_07G001260</name>
</gene>
<dbReference type="InterPro" id="IPR046341">
    <property type="entry name" value="SET_dom_sf"/>
</dbReference>
<evidence type="ECO:0000256" key="7">
    <source>
        <dbReference type="ARBA" id="ARBA00023242"/>
    </source>
</evidence>
<dbReference type="PROSITE" id="PS50280">
    <property type="entry name" value="SET"/>
    <property type="match status" value="1"/>
</dbReference>
<dbReference type="PANTHER" id="PTHR46450">
    <property type="entry name" value="INACTIVE HISTONE-LYSINE N-METHYLTRANSFERASE SUVR1-RELATED"/>
    <property type="match status" value="1"/>
</dbReference>
<dbReference type="PROSITE" id="PS51580">
    <property type="entry name" value="SAM_MT43_3"/>
    <property type="match status" value="1"/>
</dbReference>
<feature type="compositionally biased region" description="Basic and acidic residues" evidence="8">
    <location>
        <begin position="95"/>
        <end position="107"/>
    </location>
</feature>
<organism evidence="11 12">
    <name type="scientific">Cocos nucifera</name>
    <name type="common">Coconut palm</name>
    <dbReference type="NCBI Taxonomy" id="13894"/>
    <lineage>
        <taxon>Eukaryota</taxon>
        <taxon>Viridiplantae</taxon>
        <taxon>Streptophyta</taxon>
        <taxon>Embryophyta</taxon>
        <taxon>Tracheophyta</taxon>
        <taxon>Spermatophyta</taxon>
        <taxon>Magnoliopsida</taxon>
        <taxon>Liliopsida</taxon>
        <taxon>Arecaceae</taxon>
        <taxon>Arecoideae</taxon>
        <taxon>Cocoseae</taxon>
        <taxon>Attaleinae</taxon>
        <taxon>Cocos</taxon>
    </lineage>
</organism>
<dbReference type="Pfam" id="PF10440">
    <property type="entry name" value="WIYLD"/>
    <property type="match status" value="1"/>
</dbReference>
<keyword evidence="5" id="KW-0479">Metal-binding</keyword>
<name>A0A8K0IEI7_COCNU</name>
<dbReference type="Gene3D" id="1.10.8.850">
    <property type="entry name" value="Histone-lysine N methyltransferase , C-terminal domain-like"/>
    <property type="match status" value="1"/>
</dbReference>
<dbReference type="OrthoDB" id="308383at2759"/>
<evidence type="ECO:0000259" key="9">
    <source>
        <dbReference type="PROSITE" id="PS50280"/>
    </source>
</evidence>
<dbReference type="Gene3D" id="2.170.270.10">
    <property type="entry name" value="SET domain"/>
    <property type="match status" value="1"/>
</dbReference>
<dbReference type="GO" id="GO:0005634">
    <property type="term" value="C:nucleus"/>
    <property type="evidence" value="ECO:0007669"/>
    <property type="project" value="UniProtKB-SubCell"/>
</dbReference>
<feature type="compositionally biased region" description="Basic and acidic residues" evidence="8">
    <location>
        <begin position="61"/>
        <end position="71"/>
    </location>
</feature>
<feature type="domain" description="SET" evidence="9">
    <location>
        <begin position="721"/>
        <end position="855"/>
    </location>
</feature>
<dbReference type="SMART" id="SM00468">
    <property type="entry name" value="PreSET"/>
    <property type="match status" value="1"/>
</dbReference>
<proteinExistence type="predicted"/>
<evidence type="ECO:0000256" key="3">
    <source>
        <dbReference type="ARBA" id="ARBA00022454"/>
    </source>
</evidence>
<keyword evidence="4" id="KW-0808">Transferase</keyword>
<comment type="subcellular location">
    <subcellularLocation>
        <location evidence="2">Chromosome</location>
    </subcellularLocation>
    <subcellularLocation>
        <location evidence="1">Nucleus</location>
    </subcellularLocation>
</comment>
<keyword evidence="12" id="KW-1185">Reference proteome</keyword>
<dbReference type="InterPro" id="IPR043017">
    <property type="entry name" value="WIYLD_dom_sf"/>
</dbReference>
<feature type="region of interest" description="Disordered" evidence="8">
    <location>
        <begin position="506"/>
        <end position="531"/>
    </location>
</feature>
<sequence length="934" mass="105419">MAPKPQITKALNAMMDIGIPVHTTKPVLKKLLQVYENNWEYIEAENYRVLADAILDLQESKDNDPINKESDPLEMQNDIDVGSKRKVATSSDEPENYKKKLRTRPEEQGPSPLIHNSGIHAYERQIREDISPDLHNVQQQVEPVSHRTNHRATKLPSSEPSSAEGNEVVPHPHPMRSERPRQVSSQEISGVSRALMLAHNSPGQRNAESSSLLTYRRDRHPVNKRMEDLVCYKEPKVKSGTEILTAHGTRDYHAAAARQIDEPAFEVPLAMICPPDSVPAIDKVPYQAPPDIHEDIVLFKALMGFSWVDLPFHAATSDAELCGDLQAMWDEVQLADHRGHLCLDGSSKQNDCAPQTKVSRTLATQHADRRGKRTVTDAVGNNISPSNLSSVQEKSSTNVEIASSAMGEVKLSFTCDTGALDRSDFHMPSIEALCKMVEDKCLRSYKILDPNFSLMNIMKEMCQCFLELGYESREDGGENIIRMVPSLESLKRSGIQHMLGSLPACSSKGPNGHQSNVRVHENNENSRSKKQIGECSNISSRSLIVIPQPEIALGDLRPAHDLNDVTKGEERVRISILNEVNNQRYPPSFHYIPHNIVYQNAYINLSLARIGDENCCSDCFGDCLAAKIPCACARETAGEFAYTRDGLLRKDFLDACIAMHCSPQKHHYFYCKDCPLERTKNEVSPDPCKGHLLRKFIKECWSKCGCNKECGNRVVQRGIRCNLQVFFTGQRKGWGLRTLEELPRGTFACEYVGEILTNMELYDRTVQTTGDAKHTYPVLLDADWGTEGVLKDEEALCLDATFYGNVARFINHRCFDANLIGIPVEVETPDHHYYHLAFFTTRKIEALEELTWDYGIDFDDHTHPVKAFKCRCGSKFCRDMRNVFNDTLCYVSYLRMWERLLSAILVRNDGALWSMNQIKCISFEASQWRSIKAS</sequence>
<dbReference type="PANTHER" id="PTHR46450:SF8">
    <property type="entry name" value="OS02G0621100 PROTEIN"/>
    <property type="match status" value="1"/>
</dbReference>
<feature type="domain" description="Pre-SET" evidence="10">
    <location>
        <begin position="615"/>
        <end position="718"/>
    </location>
</feature>
<feature type="compositionally biased region" description="Polar residues" evidence="8">
    <location>
        <begin position="155"/>
        <end position="164"/>
    </location>
</feature>
<dbReference type="GO" id="GO:0042054">
    <property type="term" value="F:histone methyltransferase activity"/>
    <property type="evidence" value="ECO:0007669"/>
    <property type="project" value="InterPro"/>
</dbReference>
<dbReference type="GO" id="GO:0008270">
    <property type="term" value="F:zinc ion binding"/>
    <property type="evidence" value="ECO:0007669"/>
    <property type="project" value="InterPro"/>
</dbReference>
<dbReference type="CDD" id="cd10538">
    <property type="entry name" value="SET_SETDB-like"/>
    <property type="match status" value="1"/>
</dbReference>
<keyword evidence="6" id="KW-0862">Zinc</keyword>
<dbReference type="GO" id="GO:0005694">
    <property type="term" value="C:chromosome"/>
    <property type="evidence" value="ECO:0007669"/>
    <property type="project" value="UniProtKB-SubCell"/>
</dbReference>
<evidence type="ECO:0000256" key="6">
    <source>
        <dbReference type="ARBA" id="ARBA00022833"/>
    </source>
</evidence>